<comment type="caution">
    <text evidence="1">The sequence shown here is derived from an EMBL/GenBank/DDBJ whole genome shotgun (WGS) entry which is preliminary data.</text>
</comment>
<sequence length="184" mass="20948">MQRNLLTSPLLGLPSELRNKIYTHAFGPSDILIDKLNTNDSHQVLFFENPQPYTVRQSLDLTQVCRQMHVETALLYWESRMFGFGPPSDDDSSIRNVLEGLGGEKRSANRHVAVHKEEVELGNVWEVLPQLRGLRTMVLWGCYFTWGTERDLARKMLGIQVAVEVLVGREVEVTSIVEPLEEGE</sequence>
<proteinExistence type="predicted"/>
<dbReference type="Proteomes" id="UP001140562">
    <property type="component" value="Unassembled WGS sequence"/>
</dbReference>
<protein>
    <submittedName>
        <fullName evidence="1">Uncharacterized protein</fullName>
    </submittedName>
</protein>
<dbReference type="PANTHER" id="PTHR42085:SF1">
    <property type="entry name" value="F-BOX DOMAIN-CONTAINING PROTEIN"/>
    <property type="match status" value="1"/>
</dbReference>
<keyword evidence="2" id="KW-1185">Reference proteome</keyword>
<dbReference type="InterPro" id="IPR038883">
    <property type="entry name" value="AN11006-like"/>
</dbReference>
<name>A0A9W8X8Z7_9PLEO</name>
<evidence type="ECO:0000313" key="2">
    <source>
        <dbReference type="Proteomes" id="UP001140562"/>
    </source>
</evidence>
<accession>A0A9W8X8Z7</accession>
<reference evidence="1" key="1">
    <citation type="submission" date="2022-10" db="EMBL/GenBank/DDBJ databases">
        <title>Tapping the CABI collections for fungal endophytes: first genome assemblies for Collariella, Neodidymelliopsis, Ascochyta clinopodiicola, Didymella pomorum, Didymosphaeria variabile, Neocosmospora piperis and Neocucurbitaria cava.</title>
        <authorList>
            <person name="Hill R."/>
        </authorList>
    </citation>
    <scope>NUCLEOTIDE SEQUENCE</scope>
    <source>
        <strain evidence="1">IMI 360193</strain>
    </source>
</reference>
<dbReference type="PANTHER" id="PTHR42085">
    <property type="entry name" value="F-BOX DOMAIN-CONTAINING PROTEIN"/>
    <property type="match status" value="1"/>
</dbReference>
<dbReference type="AlphaFoldDB" id="A0A9W8X8Z7"/>
<dbReference type="EMBL" id="JAPEUV010000004">
    <property type="protein sequence ID" value="KAJ4342918.1"/>
    <property type="molecule type" value="Genomic_DNA"/>
</dbReference>
<gene>
    <name evidence="1" type="ORF">N0V87_000635</name>
</gene>
<organism evidence="1 2">
    <name type="scientific">Didymella glomerata</name>
    <dbReference type="NCBI Taxonomy" id="749621"/>
    <lineage>
        <taxon>Eukaryota</taxon>
        <taxon>Fungi</taxon>
        <taxon>Dikarya</taxon>
        <taxon>Ascomycota</taxon>
        <taxon>Pezizomycotina</taxon>
        <taxon>Dothideomycetes</taxon>
        <taxon>Pleosporomycetidae</taxon>
        <taxon>Pleosporales</taxon>
        <taxon>Pleosporineae</taxon>
        <taxon>Didymellaceae</taxon>
        <taxon>Didymella</taxon>
    </lineage>
</organism>
<evidence type="ECO:0000313" key="1">
    <source>
        <dbReference type="EMBL" id="KAJ4342918.1"/>
    </source>
</evidence>
<dbReference type="OrthoDB" id="3659303at2759"/>